<evidence type="ECO:0000313" key="12">
    <source>
        <dbReference type="Proteomes" id="UP000282582"/>
    </source>
</evidence>
<dbReference type="PROSITE" id="PS00463">
    <property type="entry name" value="ZN2_CY6_FUNGAL_1"/>
    <property type="match status" value="1"/>
</dbReference>
<dbReference type="OrthoDB" id="10067394at2759"/>
<dbReference type="GO" id="GO:0003677">
    <property type="term" value="F:DNA binding"/>
    <property type="evidence" value="ECO:0007669"/>
    <property type="project" value="InterPro"/>
</dbReference>
<dbReference type="GO" id="GO:0006351">
    <property type="term" value="P:DNA-templated transcription"/>
    <property type="evidence" value="ECO:0007669"/>
    <property type="project" value="InterPro"/>
</dbReference>
<evidence type="ECO:0000313" key="6">
    <source>
        <dbReference type="EMBL" id="RMY07879.1"/>
    </source>
</evidence>
<name>A0A3M6X8Z7_HORWE</name>
<organism evidence="5 11">
    <name type="scientific">Hortaea werneckii</name>
    <name type="common">Black yeast</name>
    <name type="synonym">Cladosporium werneckii</name>
    <dbReference type="NCBI Taxonomy" id="91943"/>
    <lineage>
        <taxon>Eukaryota</taxon>
        <taxon>Fungi</taxon>
        <taxon>Dikarya</taxon>
        <taxon>Ascomycota</taxon>
        <taxon>Pezizomycotina</taxon>
        <taxon>Dothideomycetes</taxon>
        <taxon>Dothideomycetidae</taxon>
        <taxon>Mycosphaerellales</taxon>
        <taxon>Teratosphaeriaceae</taxon>
        <taxon>Hortaea</taxon>
    </lineage>
</organism>
<evidence type="ECO:0000256" key="1">
    <source>
        <dbReference type="ARBA" id="ARBA00022723"/>
    </source>
</evidence>
<evidence type="ECO:0000313" key="10">
    <source>
        <dbReference type="Proteomes" id="UP000276864"/>
    </source>
</evidence>
<reference evidence="9 10" key="1">
    <citation type="journal article" date="2018" name="BMC Genomics">
        <title>Genomic evidence for intraspecific hybridization in a clonal and extremely halotolerant yeast.</title>
        <authorList>
            <person name="Gostincar C."/>
            <person name="Stajich J.E."/>
            <person name="Zupancic J."/>
            <person name="Zalar P."/>
            <person name="Gunde-Cimerman N."/>
        </authorList>
    </citation>
    <scope>NUCLEOTIDE SEQUENCE [LARGE SCALE GENOMIC DNA]</scope>
    <source>
        <strain evidence="8 10">EXF-6651</strain>
        <strain evidence="6 12">EXF-6654</strain>
        <strain evidence="5 11">EXF-6656</strain>
        <strain evidence="7 9">EXF-6669</strain>
    </source>
</reference>
<dbReference type="EMBL" id="QWIJ01000122">
    <property type="protein sequence ID" value="RMX87324.1"/>
    <property type="molecule type" value="Genomic_DNA"/>
</dbReference>
<protein>
    <recommendedName>
        <fullName evidence="4">Zn(2)-C6 fungal-type domain-containing protein</fullName>
    </recommendedName>
</protein>
<evidence type="ECO:0000313" key="7">
    <source>
        <dbReference type="EMBL" id="RMY24993.1"/>
    </source>
</evidence>
<dbReference type="InterPro" id="IPR001138">
    <property type="entry name" value="Zn2Cys6_DnaBD"/>
</dbReference>
<dbReference type="Pfam" id="PF04082">
    <property type="entry name" value="Fungal_trans"/>
    <property type="match status" value="1"/>
</dbReference>
<dbReference type="InterPro" id="IPR036864">
    <property type="entry name" value="Zn2-C6_fun-type_DNA-bd_sf"/>
</dbReference>
<dbReference type="Pfam" id="PF00172">
    <property type="entry name" value="Zn_clus"/>
    <property type="match status" value="1"/>
</dbReference>
<dbReference type="PROSITE" id="PS50048">
    <property type="entry name" value="ZN2_CY6_FUNGAL_2"/>
    <property type="match status" value="1"/>
</dbReference>
<dbReference type="EMBL" id="QWIM01000299">
    <property type="protein sequence ID" value="RMY36482.1"/>
    <property type="molecule type" value="Genomic_DNA"/>
</dbReference>
<dbReference type="CDD" id="cd00067">
    <property type="entry name" value="GAL4"/>
    <property type="match status" value="1"/>
</dbReference>
<dbReference type="InterPro" id="IPR007219">
    <property type="entry name" value="XnlR_reg_dom"/>
</dbReference>
<dbReference type="EMBL" id="QWIL01000055">
    <property type="protein sequence ID" value="RMY24993.1"/>
    <property type="molecule type" value="Genomic_DNA"/>
</dbReference>
<dbReference type="Gene3D" id="4.10.240.10">
    <property type="entry name" value="Zn(2)-C6 fungal-type DNA-binding domain"/>
    <property type="match status" value="1"/>
</dbReference>
<dbReference type="GO" id="GO:0000981">
    <property type="term" value="F:DNA-binding transcription factor activity, RNA polymerase II-specific"/>
    <property type="evidence" value="ECO:0007669"/>
    <property type="project" value="InterPro"/>
</dbReference>
<evidence type="ECO:0000313" key="9">
    <source>
        <dbReference type="Proteomes" id="UP000271337"/>
    </source>
</evidence>
<accession>A0A3M6X8Z7</accession>
<dbReference type="VEuPathDB" id="FungiDB:BTJ68_00577"/>
<dbReference type="PANTHER" id="PTHR47431">
    <property type="entry name" value="ZN(II)2CYS6 TRANSCRIPTION FACTOR (EUROFUNG)-RELATED"/>
    <property type="match status" value="1"/>
</dbReference>
<evidence type="ECO:0000256" key="3">
    <source>
        <dbReference type="SAM" id="MobiDB-lite"/>
    </source>
</evidence>
<feature type="domain" description="Zn(2)-C6 fungal-type" evidence="4">
    <location>
        <begin position="12"/>
        <end position="42"/>
    </location>
</feature>
<feature type="region of interest" description="Disordered" evidence="3">
    <location>
        <begin position="48"/>
        <end position="105"/>
    </location>
</feature>
<evidence type="ECO:0000313" key="5">
    <source>
        <dbReference type="EMBL" id="RMX87324.1"/>
    </source>
</evidence>
<dbReference type="SMART" id="SM00066">
    <property type="entry name" value="GAL4"/>
    <property type="match status" value="1"/>
</dbReference>
<comment type="caution">
    <text evidence="5">The sequence shown here is derived from an EMBL/GenBank/DDBJ whole genome shotgun (WGS) entry which is preliminary data.</text>
</comment>
<proteinExistence type="predicted"/>
<dbReference type="EMBL" id="QWIK01000344">
    <property type="protein sequence ID" value="RMY07879.1"/>
    <property type="molecule type" value="Genomic_DNA"/>
</dbReference>
<dbReference type="Proteomes" id="UP000276864">
    <property type="component" value="Unassembled WGS sequence"/>
</dbReference>
<evidence type="ECO:0000256" key="2">
    <source>
        <dbReference type="ARBA" id="ARBA00023242"/>
    </source>
</evidence>
<sequence length="587" mass="64151">MNRTAPRPSSLACDECRKKHLKCDSTTPPCTRCTNESLLCSYTPSRRGYRRRKTPWDSAKATSAQKTSRHGESSTSTFEIGGMDLNPSLPLKPGRVTPPSQSGSGIVPPGAAVLSAEAPIDTPQTTVSNRLVELTRQEEERLVHLYYTHFHATAPILVPRKRYAPQAYPAHLRAVVHFIGSHYTPAFDSNLLHDAVEVLLSPPQESTLHTTQALLLLSVAQHARAYHVNALATLSRATEMAIELKLNARDAPVRYGGLDPLLQESVKRTWWEVYCIEGYLAAVHRQPSFRCNSVSLEALLPCEENAYRDGLEESPSITLEQYDARFFVDHSVAFSSACYRIEAIRILARVLALTAATVDGPDDIQSVDNAIVAWKLHLPDDKATAIDRCGDVDQMMLQAFAFMHTATVFLHFPRSELLLRVPTAADIECASAMVPASPTSAQHATKAIVASKELSDLAALPVNKHSPLFTCALVFGCIVQLSACSAHAHSCIVQHRDRVALMTGALKSLRRHWPVAGQALRKLNTIASGIFNPAQSKQSGTSSPTTHDSGIGMDATMGDLCWFDLFPPKNGTDDFAMFGAAPEVWPS</sequence>
<dbReference type="GO" id="GO:0008270">
    <property type="term" value="F:zinc ion binding"/>
    <property type="evidence" value="ECO:0007669"/>
    <property type="project" value="InterPro"/>
</dbReference>
<dbReference type="Proteomes" id="UP000282582">
    <property type="component" value="Unassembled WGS sequence"/>
</dbReference>
<dbReference type="CDD" id="cd12148">
    <property type="entry name" value="fungal_TF_MHR"/>
    <property type="match status" value="1"/>
</dbReference>
<evidence type="ECO:0000259" key="4">
    <source>
        <dbReference type="PROSITE" id="PS50048"/>
    </source>
</evidence>
<gene>
    <name evidence="8" type="ORF">D0866_03904</name>
    <name evidence="7" type="ORF">D0867_01016</name>
    <name evidence="6" type="ORF">D0868_05117</name>
    <name evidence="5" type="ORF">D0869_02444</name>
</gene>
<evidence type="ECO:0000313" key="11">
    <source>
        <dbReference type="Proteomes" id="UP000281245"/>
    </source>
</evidence>
<dbReference type="AlphaFoldDB" id="A0A3M6X8Z7"/>
<dbReference type="PANTHER" id="PTHR47431:SF2">
    <property type="entry name" value="ZN(II)2CYS6 TRANSCRIPTION FACTOR (EUROFUNG)"/>
    <property type="match status" value="1"/>
</dbReference>
<dbReference type="SUPFAM" id="SSF57701">
    <property type="entry name" value="Zn2/Cys6 DNA-binding domain"/>
    <property type="match status" value="1"/>
</dbReference>
<keyword evidence="2" id="KW-0539">Nucleus</keyword>
<dbReference type="Proteomes" id="UP000281245">
    <property type="component" value="Unassembled WGS sequence"/>
</dbReference>
<keyword evidence="1" id="KW-0479">Metal-binding</keyword>
<dbReference type="Proteomes" id="UP000271337">
    <property type="component" value="Unassembled WGS sequence"/>
</dbReference>
<evidence type="ECO:0000313" key="8">
    <source>
        <dbReference type="EMBL" id="RMY36482.1"/>
    </source>
</evidence>